<sequence>MANPATPSLLEDVQACALLDDDIAKLLGKFDDWNIGQAPTPRSLSTLTATNYGTLGPFDVNTIPSGYFLGNQPHSTLNIIKAMLASHPQSMKELEVSDEFLRGVESSIRRTKLHSLTFDKSEMTRRTVVDIVLSAAISLAETAWDFAILTAEEHNFSTAVNKGVTFDFNNQPYYLSGPIDYVVTGLDSKCIAEKLLPAKNAGLLGPIALQNAIEGTNHTICPIEAKAGIISTTTSLNTALLQVIGESLVCGQAHYKSLESPVPFILSDGRSWYFGIRSKKTIYIVGLTWGGAGHDEKDILRAIVIWTCSQPKLIWEAMMRPALFAPGPLYTKSKI</sequence>
<keyword evidence="2" id="KW-1185">Reference proteome</keyword>
<proteinExistence type="predicted"/>
<name>A0AAD7HM54_9AGAR</name>
<comment type="caution">
    <text evidence="1">The sequence shown here is derived from an EMBL/GenBank/DDBJ whole genome shotgun (WGS) entry which is preliminary data.</text>
</comment>
<dbReference type="Proteomes" id="UP001215598">
    <property type="component" value="Unassembled WGS sequence"/>
</dbReference>
<accession>A0AAD7HM54</accession>
<evidence type="ECO:0000313" key="1">
    <source>
        <dbReference type="EMBL" id="KAJ7723880.1"/>
    </source>
</evidence>
<reference evidence="1" key="1">
    <citation type="submission" date="2023-03" db="EMBL/GenBank/DDBJ databases">
        <title>Massive genome expansion in bonnet fungi (Mycena s.s.) driven by repeated elements and novel gene families across ecological guilds.</title>
        <authorList>
            <consortium name="Lawrence Berkeley National Laboratory"/>
            <person name="Harder C.B."/>
            <person name="Miyauchi S."/>
            <person name="Viragh M."/>
            <person name="Kuo A."/>
            <person name="Thoen E."/>
            <person name="Andreopoulos B."/>
            <person name="Lu D."/>
            <person name="Skrede I."/>
            <person name="Drula E."/>
            <person name="Henrissat B."/>
            <person name="Morin E."/>
            <person name="Kohler A."/>
            <person name="Barry K."/>
            <person name="LaButti K."/>
            <person name="Morin E."/>
            <person name="Salamov A."/>
            <person name="Lipzen A."/>
            <person name="Mereny Z."/>
            <person name="Hegedus B."/>
            <person name="Baldrian P."/>
            <person name="Stursova M."/>
            <person name="Weitz H."/>
            <person name="Taylor A."/>
            <person name="Grigoriev I.V."/>
            <person name="Nagy L.G."/>
            <person name="Martin F."/>
            <person name="Kauserud H."/>
        </authorList>
    </citation>
    <scope>NUCLEOTIDE SEQUENCE</scope>
    <source>
        <strain evidence="1">CBHHK182m</strain>
    </source>
</reference>
<organism evidence="1 2">
    <name type="scientific">Mycena metata</name>
    <dbReference type="NCBI Taxonomy" id="1033252"/>
    <lineage>
        <taxon>Eukaryota</taxon>
        <taxon>Fungi</taxon>
        <taxon>Dikarya</taxon>
        <taxon>Basidiomycota</taxon>
        <taxon>Agaricomycotina</taxon>
        <taxon>Agaricomycetes</taxon>
        <taxon>Agaricomycetidae</taxon>
        <taxon>Agaricales</taxon>
        <taxon>Marasmiineae</taxon>
        <taxon>Mycenaceae</taxon>
        <taxon>Mycena</taxon>
    </lineage>
</organism>
<dbReference type="AlphaFoldDB" id="A0AAD7HM54"/>
<evidence type="ECO:0000313" key="2">
    <source>
        <dbReference type="Proteomes" id="UP001215598"/>
    </source>
</evidence>
<protein>
    <submittedName>
        <fullName evidence="1">Uncharacterized protein</fullName>
    </submittedName>
</protein>
<dbReference type="EMBL" id="JARKIB010000207">
    <property type="protein sequence ID" value="KAJ7723880.1"/>
    <property type="molecule type" value="Genomic_DNA"/>
</dbReference>
<gene>
    <name evidence="1" type="ORF">B0H16DRAFT_1472630</name>
</gene>